<dbReference type="GO" id="GO:0005886">
    <property type="term" value="C:plasma membrane"/>
    <property type="evidence" value="ECO:0007669"/>
    <property type="project" value="UniProtKB-SubCell"/>
</dbReference>
<evidence type="ECO:0000256" key="11">
    <source>
        <dbReference type="ARBA" id="ARBA00023316"/>
    </source>
</evidence>
<keyword evidence="4" id="KW-0134">Cell wall</keyword>
<keyword evidence="8 16" id="KW-0472">Membrane</keyword>
<keyword evidence="5" id="KW-0964">Secreted</keyword>
<evidence type="ECO:0000256" key="8">
    <source>
        <dbReference type="ARBA" id="ARBA00023136"/>
    </source>
</evidence>
<evidence type="ECO:0000256" key="10">
    <source>
        <dbReference type="ARBA" id="ARBA00023277"/>
    </source>
</evidence>
<feature type="transmembrane region" description="Helical" evidence="16">
    <location>
        <begin position="349"/>
        <end position="366"/>
    </location>
</feature>
<feature type="transmembrane region" description="Helical" evidence="16">
    <location>
        <begin position="531"/>
        <end position="551"/>
    </location>
</feature>
<feature type="transmembrane region" description="Helical" evidence="16">
    <location>
        <begin position="435"/>
        <end position="459"/>
    </location>
</feature>
<dbReference type="PANTHER" id="PTHR16631:SF17">
    <property type="entry name" value="GLUCAN ENDO-1,3-BETA-GLUCOSIDASE BTGC"/>
    <property type="match status" value="1"/>
</dbReference>
<evidence type="ECO:0000256" key="16">
    <source>
        <dbReference type="SAM" id="Phobius"/>
    </source>
</evidence>
<feature type="transmembrane region" description="Helical" evidence="16">
    <location>
        <begin position="386"/>
        <end position="405"/>
    </location>
</feature>
<evidence type="ECO:0000256" key="1">
    <source>
        <dbReference type="ARBA" id="ARBA00004191"/>
    </source>
</evidence>
<dbReference type="InterPro" id="IPR050732">
    <property type="entry name" value="Beta-glucan_modifiers"/>
</dbReference>
<accession>A0A2W4QX76</accession>
<dbReference type="GO" id="GO:0071555">
    <property type="term" value="P:cell wall organization"/>
    <property type="evidence" value="ECO:0007669"/>
    <property type="project" value="UniProtKB-KW"/>
</dbReference>
<name>A0A2W4QX76_9GAMM</name>
<feature type="transmembrane region" description="Helical" evidence="16">
    <location>
        <begin position="465"/>
        <end position="483"/>
    </location>
</feature>
<dbReference type="InterPro" id="IPR017853">
    <property type="entry name" value="GH"/>
</dbReference>
<feature type="transmembrane region" description="Helical" evidence="16">
    <location>
        <begin position="495"/>
        <end position="516"/>
    </location>
</feature>
<protein>
    <recommendedName>
        <fullName evidence="15">Endo-1,3-beta-glucanase btgC</fullName>
    </recommendedName>
    <alternativeName>
        <fullName evidence="14">Laminarinase btgC</fullName>
    </alternativeName>
</protein>
<dbReference type="Gene3D" id="3.20.20.80">
    <property type="entry name" value="Glycosidases"/>
    <property type="match status" value="1"/>
</dbReference>
<evidence type="ECO:0000256" key="6">
    <source>
        <dbReference type="ARBA" id="ARBA00022729"/>
    </source>
</evidence>
<evidence type="ECO:0000256" key="13">
    <source>
        <dbReference type="ARBA" id="ARBA00037649"/>
    </source>
</evidence>
<keyword evidence="16" id="KW-1133">Transmembrane helix</keyword>
<dbReference type="InterPro" id="IPR000490">
    <property type="entry name" value="Glyco_hydro_17"/>
</dbReference>
<evidence type="ECO:0000256" key="14">
    <source>
        <dbReference type="ARBA" id="ARBA00042373"/>
    </source>
</evidence>
<keyword evidence="12" id="KW-0624">Polysaccharide degradation</keyword>
<evidence type="ECO:0000256" key="7">
    <source>
        <dbReference type="ARBA" id="ARBA00022801"/>
    </source>
</evidence>
<reference evidence="17 18" key="1">
    <citation type="journal article" date="2018" name="Aquat. Microb. Ecol.">
        <title>Gammaproteobacterial methanotrophs dominate.</title>
        <authorList>
            <person name="Rissanen A.J."/>
            <person name="Saarenheimo J."/>
            <person name="Tiirola M."/>
            <person name="Peura S."/>
            <person name="Aalto S.L."/>
            <person name="Karvinen A."/>
            <person name="Nykanen H."/>
        </authorList>
    </citation>
    <scope>NUCLEOTIDE SEQUENCE [LARGE SCALE GENOMIC DNA]</scope>
    <source>
        <strain evidence="17">AMbin10</strain>
    </source>
</reference>
<evidence type="ECO:0000256" key="3">
    <source>
        <dbReference type="ARBA" id="ARBA00022475"/>
    </source>
</evidence>
<keyword evidence="16" id="KW-0812">Transmembrane</keyword>
<evidence type="ECO:0000256" key="4">
    <source>
        <dbReference type="ARBA" id="ARBA00022512"/>
    </source>
</evidence>
<keyword evidence="6" id="KW-0732">Signal</keyword>
<dbReference type="PANTHER" id="PTHR16631">
    <property type="entry name" value="GLUCAN 1,3-BETA-GLUCOSIDASE"/>
    <property type="match status" value="1"/>
</dbReference>
<dbReference type="Proteomes" id="UP000249396">
    <property type="component" value="Unassembled WGS sequence"/>
</dbReference>
<feature type="transmembrane region" description="Helical" evidence="16">
    <location>
        <begin position="318"/>
        <end position="337"/>
    </location>
</feature>
<dbReference type="GO" id="GO:0004553">
    <property type="term" value="F:hydrolase activity, hydrolyzing O-glycosyl compounds"/>
    <property type="evidence" value="ECO:0007669"/>
    <property type="project" value="InterPro"/>
</dbReference>
<dbReference type="Pfam" id="PF00332">
    <property type="entry name" value="Glyco_hydro_17"/>
    <property type="match status" value="1"/>
</dbReference>
<evidence type="ECO:0000256" key="15">
    <source>
        <dbReference type="ARBA" id="ARBA00043078"/>
    </source>
</evidence>
<keyword evidence="7 17" id="KW-0378">Hydrolase</keyword>
<comment type="subcellular location">
    <subcellularLocation>
        <location evidence="2">Cell membrane</location>
    </subcellularLocation>
    <subcellularLocation>
        <location evidence="1">Secreted</location>
        <location evidence="1">Cell wall</location>
    </subcellularLocation>
</comment>
<comment type="function">
    <text evidence="13">Glucanases play a role in cell expansion during growth, in cell-cell fusion during mating, and in spore release during sporulation. This enzyme may be involved in beta-glucan degradation. Active on laminarin and lichenan.</text>
</comment>
<evidence type="ECO:0000256" key="2">
    <source>
        <dbReference type="ARBA" id="ARBA00004236"/>
    </source>
</evidence>
<keyword evidence="11" id="KW-0961">Cell wall biogenesis/degradation</keyword>
<evidence type="ECO:0000256" key="12">
    <source>
        <dbReference type="ARBA" id="ARBA00023326"/>
    </source>
</evidence>
<keyword evidence="3" id="KW-1003">Cell membrane</keyword>
<dbReference type="AlphaFoldDB" id="A0A2W4QX76"/>
<dbReference type="EMBL" id="QJPH01000357">
    <property type="protein sequence ID" value="PZN76595.1"/>
    <property type="molecule type" value="Genomic_DNA"/>
</dbReference>
<evidence type="ECO:0000313" key="18">
    <source>
        <dbReference type="Proteomes" id="UP000249396"/>
    </source>
</evidence>
<keyword evidence="10" id="KW-0119">Carbohydrate metabolism</keyword>
<dbReference type="SUPFAM" id="SSF51445">
    <property type="entry name" value="(Trans)glycosidases"/>
    <property type="match status" value="1"/>
</dbReference>
<organism evidence="17 18">
    <name type="scientific">Candidatus Methylumidiphilus alinenensis</name>
    <dbReference type="NCBI Taxonomy" id="2202197"/>
    <lineage>
        <taxon>Bacteria</taxon>
        <taxon>Pseudomonadati</taxon>
        <taxon>Pseudomonadota</taxon>
        <taxon>Gammaproteobacteria</taxon>
        <taxon>Methylococcales</taxon>
        <taxon>Candidatus Methylumidiphilus</taxon>
    </lineage>
</organism>
<dbReference type="GO" id="GO:0000272">
    <property type="term" value="P:polysaccharide catabolic process"/>
    <property type="evidence" value="ECO:0007669"/>
    <property type="project" value="UniProtKB-KW"/>
</dbReference>
<evidence type="ECO:0000256" key="5">
    <source>
        <dbReference type="ARBA" id="ARBA00022525"/>
    </source>
</evidence>
<evidence type="ECO:0000313" key="17">
    <source>
        <dbReference type="EMBL" id="PZN76595.1"/>
    </source>
</evidence>
<keyword evidence="9" id="KW-0325">Glycoprotein</keyword>
<evidence type="ECO:0000256" key="9">
    <source>
        <dbReference type="ARBA" id="ARBA00023180"/>
    </source>
</evidence>
<sequence length="561" mass="62250">MFLKRVLVSIILAAGALLSILYWWSLIQPVILVDALTDHLSCVSYSPFHRPGQTPFDRETSISTEQIEADLTALAQRFDCVRTYSVTQGMQEVPRLAQKLGIKVLLGIWIGREQSSNEKELTIAIDLAQKYPSVIRAIIVGNEVLLRREQPPSMMRAYIERVKAAVPGVPVTYADVWEFWLRYQKDLLDSVSFATVHILPYWEDDPIGIENAVGHVSHIYQHAKAELKGKEVLIGETGWPSYGRQRQEAEPSLVNQARFIREFALRAELEKIPYNVIEAFDQPWKRDSEGAVGGYWGIYAADGITKFPIRGPVAEAPYWSFAAYGTMVAFLCLLVIIQLRARKLDGGTFPALLAISISSGGAWAGFCRDMVMTNRTPLEWAYTGLYAALLLAATFVLGSPLAAWCSTGETVPAMSTASHLVRWFRRNDQSFDKTARLLGALRFVFLFGAALVCVCLVFDLRSRDFPVALFSVPAIGLALLAWIKGKSEADLEEVLLAGWVGFAGLWIAVAEHIIIVQDEPWRLADGINQHAIAWAVLCLTLAGSVLGPVVVELRASQRQNA</sequence>
<gene>
    <name evidence="17" type="ORF">DM484_16210</name>
</gene>
<proteinExistence type="predicted"/>
<comment type="caution">
    <text evidence="17">The sequence shown here is derived from an EMBL/GenBank/DDBJ whole genome shotgun (WGS) entry which is preliminary data.</text>
</comment>